<dbReference type="Proteomes" id="UP000245683">
    <property type="component" value="Unassembled WGS sequence"/>
</dbReference>
<feature type="compositionally biased region" description="Low complexity" evidence="1">
    <location>
        <begin position="60"/>
        <end position="72"/>
    </location>
</feature>
<feature type="region of interest" description="Disordered" evidence="1">
    <location>
        <begin position="1"/>
        <end position="137"/>
    </location>
</feature>
<feature type="compositionally biased region" description="Low complexity" evidence="1">
    <location>
        <begin position="39"/>
        <end position="48"/>
    </location>
</feature>
<comment type="caution">
    <text evidence="2">The sequence shown here is derived from an EMBL/GenBank/DDBJ whole genome shotgun (WGS) entry which is preliminary data.</text>
</comment>
<protein>
    <submittedName>
        <fullName evidence="2">ATPase</fullName>
    </submittedName>
</protein>
<feature type="compositionally biased region" description="Low complexity" evidence="1">
    <location>
        <begin position="1"/>
        <end position="12"/>
    </location>
</feature>
<evidence type="ECO:0000313" key="2">
    <source>
        <dbReference type="EMBL" id="PWU44733.1"/>
    </source>
</evidence>
<proteinExistence type="predicted"/>
<dbReference type="AlphaFoldDB" id="A0A317K0L1"/>
<evidence type="ECO:0000256" key="1">
    <source>
        <dbReference type="SAM" id="MobiDB-lite"/>
    </source>
</evidence>
<feature type="non-terminal residue" evidence="2">
    <location>
        <position position="1"/>
    </location>
</feature>
<evidence type="ECO:0000313" key="3">
    <source>
        <dbReference type="Proteomes" id="UP000245683"/>
    </source>
</evidence>
<feature type="compositionally biased region" description="Polar residues" evidence="1">
    <location>
        <begin position="127"/>
        <end position="137"/>
    </location>
</feature>
<sequence length="137" mass="13928">RTPGAQAGGVPAQPAPPSYTPPSVASAPPASTPPPSTPPSSSTPAADAWKTAADEGWSRATQAAQPTTAGTTRSGLPKRVPQAQLVPGGVEPKGGRDRSQRTPDEVRGLLSAYHRGVQRGRSAGADLNSTSTKETNR</sequence>
<gene>
    <name evidence="2" type="ORF">DLJ46_24550</name>
</gene>
<name>A0A317K0L1_9ACTN</name>
<keyword evidence="3" id="KW-1185">Reference proteome</keyword>
<accession>A0A317K0L1</accession>
<feature type="compositionally biased region" description="Basic and acidic residues" evidence="1">
    <location>
        <begin position="93"/>
        <end position="107"/>
    </location>
</feature>
<reference evidence="3" key="1">
    <citation type="submission" date="2018-05" db="EMBL/GenBank/DDBJ databases">
        <title>Micromonospora globispora sp. nov. and Micromonospora rugosa sp. nov., isolated from marine sediment.</title>
        <authorList>
            <person name="Carro L."/>
            <person name="Aysel V."/>
            <person name="Cetin D."/>
            <person name="Igual J.M."/>
            <person name="Klenk H.-P."/>
            <person name="Trujillo M.E."/>
            <person name="Sahin N."/>
        </authorList>
    </citation>
    <scope>NUCLEOTIDE SEQUENCE [LARGE SCALE GENOMIC DNA]</scope>
    <source>
        <strain evidence="3">S2904</strain>
    </source>
</reference>
<dbReference type="EMBL" id="QGSV01000290">
    <property type="protein sequence ID" value="PWU44733.1"/>
    <property type="molecule type" value="Genomic_DNA"/>
</dbReference>
<organism evidence="2 3">
    <name type="scientific">Micromonospora globispora</name>
    <dbReference type="NCBI Taxonomy" id="1450148"/>
    <lineage>
        <taxon>Bacteria</taxon>
        <taxon>Bacillati</taxon>
        <taxon>Actinomycetota</taxon>
        <taxon>Actinomycetes</taxon>
        <taxon>Micromonosporales</taxon>
        <taxon>Micromonosporaceae</taxon>
        <taxon>Micromonospora</taxon>
    </lineage>
</organism>